<accession>A0A0A0I6D9</accession>
<reference evidence="1 2" key="1">
    <citation type="submission" date="2014-01" db="EMBL/GenBank/DDBJ databases">
        <title>Plasmidome dynamics in the species complex Clostridium novyi sensu lato converts strains of independent lineages into distinctly different pathogens.</title>
        <authorList>
            <person name="Skarin H."/>
            <person name="Segerman B."/>
        </authorList>
    </citation>
    <scope>NUCLEOTIDE SEQUENCE [LARGE SCALE GENOMIC DNA]</scope>
    <source>
        <strain evidence="1 2">DC5</strain>
    </source>
</reference>
<evidence type="ECO:0000313" key="2">
    <source>
        <dbReference type="Proteomes" id="UP000030014"/>
    </source>
</evidence>
<comment type="caution">
    <text evidence="1">The sequence shown here is derived from an EMBL/GenBank/DDBJ whole genome shotgun (WGS) entry which is preliminary data.</text>
</comment>
<organism evidence="1 2">
    <name type="scientific">Clostridium botulinum C/D str. DC5</name>
    <dbReference type="NCBI Taxonomy" id="1443128"/>
    <lineage>
        <taxon>Bacteria</taxon>
        <taxon>Bacillati</taxon>
        <taxon>Bacillota</taxon>
        <taxon>Clostridia</taxon>
        <taxon>Eubacteriales</taxon>
        <taxon>Clostridiaceae</taxon>
        <taxon>Clostridium</taxon>
    </lineage>
</organism>
<sequence>MDIGLLEKEVLTNGLNATSKKYKLKKDKIKKLLGNKVENDKKNIIEKNNTTNDIKKNTLKNNIKDNILDNDIVKEISTDDIIKDITNNNIDIDKLKMLIENTEEILRIVEKEKLHKIKITNDKATVTTLRINEEVYGLVKEYSKKNSETITNIINFALIEYLESH</sequence>
<gene>
    <name evidence="1" type="ORF">Z955_13330</name>
</gene>
<evidence type="ECO:0000313" key="1">
    <source>
        <dbReference type="EMBL" id="KGM96158.1"/>
    </source>
</evidence>
<dbReference type="EMBL" id="JDRY01000084">
    <property type="protein sequence ID" value="KGM96158.1"/>
    <property type="molecule type" value="Genomic_DNA"/>
</dbReference>
<name>A0A0A0I6D9_CLOBO</name>
<dbReference type="AlphaFoldDB" id="A0A0A0I6D9"/>
<dbReference type="RefSeq" id="WP_039259926.1">
    <property type="nucleotide sequence ID" value="NZ_JDRY01000084.1"/>
</dbReference>
<proteinExistence type="predicted"/>
<protein>
    <submittedName>
        <fullName evidence="1">Uncharacterized protein</fullName>
    </submittedName>
</protein>
<dbReference type="Proteomes" id="UP000030014">
    <property type="component" value="Unassembled WGS sequence"/>
</dbReference>